<dbReference type="PANTHER" id="PTHR47564">
    <property type="entry name" value="CYSTEINE-RICH AND TRANSMEMBRANE DOMAIN-CONTAINING PROTEIN 1"/>
    <property type="match status" value="1"/>
</dbReference>
<keyword evidence="4" id="KW-0472">Membrane</keyword>
<dbReference type="PANTHER" id="PTHR47564:SF1">
    <property type="entry name" value="CYSTEINE-RICH AND TRANSMEMBRANE DOMAIN-CONTAINING PROTEIN 1"/>
    <property type="match status" value="1"/>
</dbReference>
<dbReference type="AlphaFoldDB" id="A0A6J3R301"/>
<dbReference type="RefSeq" id="XP_033709145.1">
    <property type="nucleotide sequence ID" value="XM_033853254.1"/>
</dbReference>
<evidence type="ECO:0000256" key="3">
    <source>
        <dbReference type="ARBA" id="ARBA00013590"/>
    </source>
</evidence>
<evidence type="ECO:0000313" key="6">
    <source>
        <dbReference type="Proteomes" id="UP000245320"/>
    </source>
</evidence>
<keyword evidence="6" id="KW-1185">Reference proteome</keyword>
<evidence type="ECO:0000256" key="2">
    <source>
        <dbReference type="ARBA" id="ARBA00009444"/>
    </source>
</evidence>
<comment type="similarity">
    <text evidence="2">Belongs to the CYSTM1 family.</text>
</comment>
<name>A0A6J3R301_TURTR</name>
<dbReference type="GO" id="GO:0016020">
    <property type="term" value="C:membrane"/>
    <property type="evidence" value="ECO:0007669"/>
    <property type="project" value="UniProtKB-SubCell"/>
</dbReference>
<comment type="subcellular location">
    <subcellularLocation>
        <location evidence="1">Membrane</location>
    </subcellularLocation>
</comment>
<feature type="compositionally biased region" description="Pro residues" evidence="5">
    <location>
        <begin position="53"/>
        <end position="90"/>
    </location>
</feature>
<gene>
    <name evidence="7" type="primary">CYSTM1</name>
</gene>
<sequence length="150" mass="16421">MWEQAARCQLPRPLLADFLKIPSYAGKEARSCGSFSLLIWPGVLSRSLMNQGNPPPYPGPGPTAPYPPYPQQPMGPEGYPPGPMGGPYPPPQGYPYQGYPQYGWPGGPQEPPKSTVYVVEDQRRDDLGPSTCLTACWTALCCCCLWDMLT</sequence>
<reference evidence="7" key="1">
    <citation type="submission" date="2025-08" db="UniProtKB">
        <authorList>
            <consortium name="RefSeq"/>
        </authorList>
    </citation>
    <scope>IDENTIFICATION</scope>
    <source>
        <tissue evidence="7">Spleen</tissue>
    </source>
</reference>
<dbReference type="InterPro" id="IPR043240">
    <property type="entry name" value="CYSTM1-like"/>
</dbReference>
<organism evidence="6 7">
    <name type="scientific">Tursiops truncatus</name>
    <name type="common">Atlantic bottle-nosed dolphin</name>
    <name type="synonym">Delphinus truncatus</name>
    <dbReference type="NCBI Taxonomy" id="9739"/>
    <lineage>
        <taxon>Eukaryota</taxon>
        <taxon>Metazoa</taxon>
        <taxon>Chordata</taxon>
        <taxon>Craniata</taxon>
        <taxon>Vertebrata</taxon>
        <taxon>Euteleostomi</taxon>
        <taxon>Mammalia</taxon>
        <taxon>Eutheria</taxon>
        <taxon>Laurasiatheria</taxon>
        <taxon>Artiodactyla</taxon>
        <taxon>Whippomorpha</taxon>
        <taxon>Cetacea</taxon>
        <taxon>Odontoceti</taxon>
        <taxon>Delphinidae</taxon>
        <taxon>Tursiops</taxon>
    </lineage>
</organism>
<dbReference type="Proteomes" id="UP000245320">
    <property type="component" value="Chromosome 3"/>
</dbReference>
<feature type="region of interest" description="Disordered" evidence="5">
    <location>
        <begin position="50"/>
        <end position="90"/>
    </location>
</feature>
<evidence type="ECO:0000256" key="1">
    <source>
        <dbReference type="ARBA" id="ARBA00004370"/>
    </source>
</evidence>
<evidence type="ECO:0000256" key="5">
    <source>
        <dbReference type="SAM" id="MobiDB-lite"/>
    </source>
</evidence>
<accession>A0A6J3R301</accession>
<dbReference type="OrthoDB" id="9635095at2759"/>
<dbReference type="GO" id="GO:0070062">
    <property type="term" value="C:extracellular exosome"/>
    <property type="evidence" value="ECO:0007669"/>
    <property type="project" value="TreeGrafter"/>
</dbReference>
<protein>
    <recommendedName>
        <fullName evidence="3">Cysteine-rich and transmembrane domain-containing protein 1</fullName>
    </recommendedName>
</protein>
<evidence type="ECO:0000313" key="7">
    <source>
        <dbReference type="RefSeq" id="XP_033709145.1"/>
    </source>
</evidence>
<evidence type="ECO:0000256" key="4">
    <source>
        <dbReference type="ARBA" id="ARBA00023136"/>
    </source>
</evidence>
<keyword evidence="7" id="KW-0812">Transmembrane</keyword>
<proteinExistence type="inferred from homology"/>